<evidence type="ECO:0000256" key="6">
    <source>
        <dbReference type="SAM" id="MobiDB-lite"/>
    </source>
</evidence>
<evidence type="ECO:0000256" key="3">
    <source>
        <dbReference type="ARBA" id="ARBA00022833"/>
    </source>
</evidence>
<evidence type="ECO:0000259" key="7">
    <source>
        <dbReference type="PROSITE" id="PS50089"/>
    </source>
</evidence>
<keyword evidence="5" id="KW-0175">Coiled coil</keyword>
<dbReference type="InterPro" id="IPR039577">
    <property type="entry name" value="Rad18"/>
</dbReference>
<dbReference type="GO" id="GO:0006513">
    <property type="term" value="P:protein monoubiquitination"/>
    <property type="evidence" value="ECO:0007669"/>
    <property type="project" value="InterPro"/>
</dbReference>
<dbReference type="PROSITE" id="PS00518">
    <property type="entry name" value="ZF_RING_1"/>
    <property type="match status" value="1"/>
</dbReference>
<keyword evidence="2 4" id="KW-0863">Zinc-finger</keyword>
<evidence type="ECO:0000256" key="1">
    <source>
        <dbReference type="ARBA" id="ARBA00022723"/>
    </source>
</evidence>
<dbReference type="InterPro" id="IPR013083">
    <property type="entry name" value="Znf_RING/FYVE/PHD"/>
</dbReference>
<dbReference type="Pfam" id="PF13445">
    <property type="entry name" value="zf-RING_UBOX"/>
    <property type="match status" value="1"/>
</dbReference>
<dbReference type="OrthoDB" id="3219336at2759"/>
<dbReference type="Gene3D" id="3.30.40.10">
    <property type="entry name" value="Zinc/RING finger domain, C3HC4 (zinc finger)"/>
    <property type="match status" value="1"/>
</dbReference>
<dbReference type="SMART" id="SM00184">
    <property type="entry name" value="RING"/>
    <property type="match status" value="1"/>
</dbReference>
<keyword evidence="9" id="KW-1185">Reference proteome</keyword>
<sequence length="253" mass="28661">MSTKTRKSTRDIHCALTRSRTKNAHQSQTDDNPRKRKRSSSSDERDFGVSSTKNYIAICNTGASTAPKKLSTTPQKTATKSMDYAKELKKIKKDYAQVQNENIRLKEHNKTLEAAREADAEKIMLDANGVEEITACEICDTILWSPFLLPNCGHTFCQSCIERWFSQALAKHAAIFPDYDYRRTAGEQSEQISGHPSYTCPKCRTATSVRPVENFFLKTLVRSITSAIDRRKDLGSFLWKTSTILSLTTKYFP</sequence>
<evidence type="ECO:0000256" key="5">
    <source>
        <dbReference type="SAM" id="Coils"/>
    </source>
</evidence>
<dbReference type="GO" id="GO:0008270">
    <property type="term" value="F:zinc ion binding"/>
    <property type="evidence" value="ECO:0007669"/>
    <property type="project" value="UniProtKB-KW"/>
</dbReference>
<dbReference type="EMBL" id="MU150238">
    <property type="protein sequence ID" value="KAF9467132.1"/>
    <property type="molecule type" value="Genomic_DNA"/>
</dbReference>
<dbReference type="PROSITE" id="PS50089">
    <property type="entry name" value="ZF_RING_2"/>
    <property type="match status" value="1"/>
</dbReference>
<dbReference type="InterPro" id="IPR001841">
    <property type="entry name" value="Znf_RING"/>
</dbReference>
<evidence type="ECO:0000313" key="9">
    <source>
        <dbReference type="Proteomes" id="UP000807353"/>
    </source>
</evidence>
<dbReference type="GO" id="GO:0006301">
    <property type="term" value="P:DNA damage tolerance"/>
    <property type="evidence" value="ECO:0007669"/>
    <property type="project" value="InterPro"/>
</dbReference>
<feature type="region of interest" description="Disordered" evidence="6">
    <location>
        <begin position="1"/>
        <end position="48"/>
    </location>
</feature>
<evidence type="ECO:0000256" key="4">
    <source>
        <dbReference type="PROSITE-ProRule" id="PRU00175"/>
    </source>
</evidence>
<name>A0A9P5YBM8_9AGAR</name>
<dbReference type="PANTHER" id="PTHR14134">
    <property type="entry name" value="E3 UBIQUITIN-PROTEIN LIGASE RAD18"/>
    <property type="match status" value="1"/>
</dbReference>
<organism evidence="8 9">
    <name type="scientific">Collybia nuda</name>
    <dbReference type="NCBI Taxonomy" id="64659"/>
    <lineage>
        <taxon>Eukaryota</taxon>
        <taxon>Fungi</taxon>
        <taxon>Dikarya</taxon>
        <taxon>Basidiomycota</taxon>
        <taxon>Agaricomycotina</taxon>
        <taxon>Agaricomycetes</taxon>
        <taxon>Agaricomycetidae</taxon>
        <taxon>Agaricales</taxon>
        <taxon>Tricholomatineae</taxon>
        <taxon>Clitocybaceae</taxon>
        <taxon>Collybia</taxon>
    </lineage>
</organism>
<dbReference type="InterPro" id="IPR017907">
    <property type="entry name" value="Znf_RING_CS"/>
</dbReference>
<accession>A0A9P5YBM8</accession>
<keyword evidence="3" id="KW-0862">Zinc</keyword>
<gene>
    <name evidence="8" type="ORF">BDZ94DRAFT_53921</name>
</gene>
<dbReference type="InterPro" id="IPR027370">
    <property type="entry name" value="Znf-RING_euk"/>
</dbReference>
<dbReference type="GO" id="GO:0061630">
    <property type="term" value="F:ubiquitin protein ligase activity"/>
    <property type="evidence" value="ECO:0007669"/>
    <property type="project" value="InterPro"/>
</dbReference>
<feature type="coiled-coil region" evidence="5">
    <location>
        <begin position="81"/>
        <end position="118"/>
    </location>
</feature>
<evidence type="ECO:0000256" key="2">
    <source>
        <dbReference type="ARBA" id="ARBA00022771"/>
    </source>
</evidence>
<protein>
    <recommendedName>
        <fullName evidence="7">RING-type domain-containing protein</fullName>
    </recommendedName>
</protein>
<evidence type="ECO:0000313" key="8">
    <source>
        <dbReference type="EMBL" id="KAF9467132.1"/>
    </source>
</evidence>
<keyword evidence="1" id="KW-0479">Metal-binding</keyword>
<dbReference type="SUPFAM" id="SSF57850">
    <property type="entry name" value="RING/U-box"/>
    <property type="match status" value="1"/>
</dbReference>
<reference evidence="8" key="1">
    <citation type="submission" date="2020-11" db="EMBL/GenBank/DDBJ databases">
        <authorList>
            <consortium name="DOE Joint Genome Institute"/>
            <person name="Ahrendt S."/>
            <person name="Riley R."/>
            <person name="Andreopoulos W."/>
            <person name="Labutti K."/>
            <person name="Pangilinan J."/>
            <person name="Ruiz-Duenas F.J."/>
            <person name="Barrasa J.M."/>
            <person name="Sanchez-Garcia M."/>
            <person name="Camarero S."/>
            <person name="Miyauchi S."/>
            <person name="Serrano A."/>
            <person name="Linde D."/>
            <person name="Babiker R."/>
            <person name="Drula E."/>
            <person name="Ayuso-Fernandez I."/>
            <person name="Pacheco R."/>
            <person name="Padilla G."/>
            <person name="Ferreira P."/>
            <person name="Barriuso J."/>
            <person name="Kellner H."/>
            <person name="Castanera R."/>
            <person name="Alfaro M."/>
            <person name="Ramirez L."/>
            <person name="Pisabarro A.G."/>
            <person name="Kuo A."/>
            <person name="Tritt A."/>
            <person name="Lipzen A."/>
            <person name="He G."/>
            <person name="Yan M."/>
            <person name="Ng V."/>
            <person name="Cullen D."/>
            <person name="Martin F."/>
            <person name="Rosso M.-N."/>
            <person name="Henrissat B."/>
            <person name="Hibbett D."/>
            <person name="Martinez A.T."/>
            <person name="Grigoriev I.V."/>
        </authorList>
    </citation>
    <scope>NUCLEOTIDE SEQUENCE</scope>
    <source>
        <strain evidence="8">CBS 247.69</strain>
    </source>
</reference>
<comment type="caution">
    <text evidence="8">The sequence shown here is derived from an EMBL/GenBank/DDBJ whole genome shotgun (WGS) entry which is preliminary data.</text>
</comment>
<dbReference type="GO" id="GO:0003697">
    <property type="term" value="F:single-stranded DNA binding"/>
    <property type="evidence" value="ECO:0007669"/>
    <property type="project" value="InterPro"/>
</dbReference>
<dbReference type="AlphaFoldDB" id="A0A9P5YBM8"/>
<dbReference type="Proteomes" id="UP000807353">
    <property type="component" value="Unassembled WGS sequence"/>
</dbReference>
<feature type="domain" description="RING-type" evidence="7">
    <location>
        <begin position="136"/>
        <end position="204"/>
    </location>
</feature>
<proteinExistence type="predicted"/>